<dbReference type="Pfam" id="PF14200">
    <property type="entry name" value="RicinB_lectin_2"/>
    <property type="match status" value="2"/>
</dbReference>
<dbReference type="Gene3D" id="2.80.10.50">
    <property type="match status" value="3"/>
</dbReference>
<feature type="domain" description="Pectate lyase" evidence="6">
    <location>
        <begin position="225"/>
        <end position="430"/>
    </location>
</feature>
<evidence type="ECO:0000313" key="7">
    <source>
        <dbReference type="EMBL" id="USY18790.1"/>
    </source>
</evidence>
<protein>
    <submittedName>
        <fullName evidence="7">RICIN domain-containing protein</fullName>
    </submittedName>
</protein>
<dbReference type="Gene3D" id="2.160.20.10">
    <property type="entry name" value="Single-stranded right-handed beta-helix, Pectin lyase-like"/>
    <property type="match status" value="1"/>
</dbReference>
<dbReference type="CDD" id="cd00161">
    <property type="entry name" value="beta-trefoil_Ricin-like"/>
    <property type="match status" value="1"/>
</dbReference>
<reference evidence="7" key="1">
    <citation type="submission" date="2022-06" db="EMBL/GenBank/DDBJ databases">
        <authorList>
            <person name="Ping M."/>
        </authorList>
    </citation>
    <scope>NUCLEOTIDE SEQUENCE</scope>
    <source>
        <strain evidence="7">JCM11759T</strain>
    </source>
</reference>
<dbReference type="Pfam" id="PF00544">
    <property type="entry name" value="Pectate_lyase_4"/>
    <property type="match status" value="1"/>
</dbReference>
<comment type="similarity">
    <text evidence="2">Belongs to the polysaccharide lyase 1 family.</text>
</comment>
<dbReference type="SUPFAM" id="SSF51126">
    <property type="entry name" value="Pectin lyase-like"/>
    <property type="match status" value="1"/>
</dbReference>
<keyword evidence="4" id="KW-0732">Signal</keyword>
<organism evidence="7 8">
    <name type="scientific">Nocardiopsis exhalans</name>
    <dbReference type="NCBI Taxonomy" id="163604"/>
    <lineage>
        <taxon>Bacteria</taxon>
        <taxon>Bacillati</taxon>
        <taxon>Actinomycetota</taxon>
        <taxon>Actinomycetes</taxon>
        <taxon>Streptosporangiales</taxon>
        <taxon>Nocardiopsidaceae</taxon>
        <taxon>Nocardiopsis</taxon>
    </lineage>
</organism>
<dbReference type="InterPro" id="IPR002022">
    <property type="entry name" value="Pec_lyase"/>
</dbReference>
<dbReference type="SUPFAM" id="SSF50370">
    <property type="entry name" value="Ricin B-like lectins"/>
    <property type="match status" value="1"/>
</dbReference>
<feature type="region of interest" description="Disordered" evidence="3">
    <location>
        <begin position="203"/>
        <end position="228"/>
    </location>
</feature>
<evidence type="ECO:0000256" key="3">
    <source>
        <dbReference type="SAM" id="MobiDB-lite"/>
    </source>
</evidence>
<feature type="domain" description="Ricin B lectin" evidence="5">
    <location>
        <begin position="60"/>
        <end position="197"/>
    </location>
</feature>
<dbReference type="SMART" id="SM00656">
    <property type="entry name" value="Amb_all"/>
    <property type="match status" value="1"/>
</dbReference>
<dbReference type="InterPro" id="IPR000772">
    <property type="entry name" value="Ricin_B_lectin"/>
</dbReference>
<dbReference type="PANTHER" id="PTHR31683:SF18">
    <property type="entry name" value="PECTATE LYASE 21-RELATED"/>
    <property type="match status" value="1"/>
</dbReference>
<proteinExistence type="inferred from homology"/>
<evidence type="ECO:0000256" key="2">
    <source>
        <dbReference type="RuleBase" id="RU361173"/>
    </source>
</evidence>
<gene>
    <name evidence="7" type="ORF">NE857_26440</name>
</gene>
<feature type="region of interest" description="Disordered" evidence="3">
    <location>
        <begin position="454"/>
        <end position="491"/>
    </location>
</feature>
<evidence type="ECO:0000256" key="1">
    <source>
        <dbReference type="ARBA" id="ARBA00023239"/>
    </source>
</evidence>
<dbReference type="SMART" id="SM00710">
    <property type="entry name" value="PbH1"/>
    <property type="match status" value="4"/>
</dbReference>
<dbReference type="Proteomes" id="UP001055940">
    <property type="component" value="Chromosome"/>
</dbReference>
<evidence type="ECO:0000259" key="5">
    <source>
        <dbReference type="SMART" id="SM00458"/>
    </source>
</evidence>
<keyword evidence="2" id="KW-0964">Secreted</keyword>
<keyword evidence="8" id="KW-1185">Reference proteome</keyword>
<dbReference type="InterPro" id="IPR011050">
    <property type="entry name" value="Pectin_lyase_fold/virulence"/>
</dbReference>
<feature type="signal peptide" evidence="4">
    <location>
        <begin position="1"/>
        <end position="36"/>
    </location>
</feature>
<evidence type="ECO:0000259" key="6">
    <source>
        <dbReference type="SMART" id="SM00656"/>
    </source>
</evidence>
<sequence>MPTTSRRSRKRRRVSPLRASLAGAAALALAGGSLFALQRADDSANTTETVSVQASGIDSDAYYVLRNANSGKVMDVEGKSADNGTEIIQWDQGDGAHQQFQFVPQTNSHFTLVARHSDKAVDLWERSTENGAEIRQYTRHDGANQQWRPVDAGDGTVSLINRHSGKALEVWEHNQDNGARLSQYDDHGGANQRWELIEVGADAPSPDPGGPTGWAAENGGTTGGAGGDTVTVTDGAQLTEALSASGPLVIQVQGTVSISGMHRVSSDKTLIGLGTDATITGGGLNISDAHNIVVRNINFTNADDDSINLQNGSTNIWIDHNTFSNGADGLIDIKRESDFVTVSWNHFHSHDKTTIIGHSDGHTADIGHLRVTLHHNFYDGTNTRHPRVRFSEHTHVFNNYYRDNREYAVASTMGANVLVEGNYFENLSRATTVVGYADSGPGNLTARDNVLVGSAEPETRGNVSDPPYSYEADAPGSVPEIVSAGAGHGKL</sequence>
<comment type="subcellular location">
    <subcellularLocation>
        <location evidence="2">Secreted</location>
    </subcellularLocation>
</comment>
<dbReference type="InterPro" id="IPR045032">
    <property type="entry name" value="PEL"/>
</dbReference>
<dbReference type="PROSITE" id="PS50231">
    <property type="entry name" value="RICIN_B_LECTIN"/>
    <property type="match status" value="1"/>
</dbReference>
<dbReference type="InterPro" id="IPR006626">
    <property type="entry name" value="PbH1"/>
</dbReference>
<dbReference type="RefSeq" id="WP_017583320.1">
    <property type="nucleotide sequence ID" value="NZ_BAAAJB010000016.1"/>
</dbReference>
<dbReference type="InterPro" id="IPR010916">
    <property type="entry name" value="TonB_box_CS"/>
</dbReference>
<keyword evidence="2" id="KW-0119">Carbohydrate metabolism</keyword>
<evidence type="ECO:0000313" key="8">
    <source>
        <dbReference type="Proteomes" id="UP001055940"/>
    </source>
</evidence>
<dbReference type="PANTHER" id="PTHR31683">
    <property type="entry name" value="PECTATE LYASE 18-RELATED"/>
    <property type="match status" value="1"/>
</dbReference>
<accession>A0ABY5D5Y2</accession>
<feature type="chain" id="PRO_5046447019" evidence="4">
    <location>
        <begin position="37"/>
        <end position="491"/>
    </location>
</feature>
<dbReference type="InterPro" id="IPR012334">
    <property type="entry name" value="Pectin_lyas_fold"/>
</dbReference>
<dbReference type="SMART" id="SM00458">
    <property type="entry name" value="RICIN"/>
    <property type="match status" value="1"/>
</dbReference>
<dbReference type="EMBL" id="CP099837">
    <property type="protein sequence ID" value="USY18790.1"/>
    <property type="molecule type" value="Genomic_DNA"/>
</dbReference>
<name>A0ABY5D5Y2_9ACTN</name>
<dbReference type="PROSITE" id="PS00430">
    <property type="entry name" value="TONB_DEPENDENT_REC_1"/>
    <property type="match status" value="1"/>
</dbReference>
<evidence type="ECO:0000256" key="4">
    <source>
        <dbReference type="SAM" id="SignalP"/>
    </source>
</evidence>
<dbReference type="InterPro" id="IPR035992">
    <property type="entry name" value="Ricin_B-like_lectins"/>
</dbReference>
<keyword evidence="1 2" id="KW-0456">Lyase</keyword>
<keyword evidence="2" id="KW-0624">Polysaccharide degradation</keyword>